<comment type="caution">
    <text evidence="6">The sequence shown here is derived from an EMBL/GenBank/DDBJ whole genome shotgun (WGS) entry which is preliminary data.</text>
</comment>
<dbReference type="GO" id="GO:0016301">
    <property type="term" value="F:kinase activity"/>
    <property type="evidence" value="ECO:0007669"/>
    <property type="project" value="UniProtKB-KW"/>
</dbReference>
<dbReference type="Proteomes" id="UP001595975">
    <property type="component" value="Unassembled WGS sequence"/>
</dbReference>
<dbReference type="InterPro" id="IPR013750">
    <property type="entry name" value="GHMP_kinase_C_dom"/>
</dbReference>
<organism evidence="6 7">
    <name type="scientific">Kitasatospora misakiensis</name>
    <dbReference type="NCBI Taxonomy" id="67330"/>
    <lineage>
        <taxon>Bacteria</taxon>
        <taxon>Bacillati</taxon>
        <taxon>Actinomycetota</taxon>
        <taxon>Actinomycetes</taxon>
        <taxon>Kitasatosporales</taxon>
        <taxon>Streptomycetaceae</taxon>
        <taxon>Kitasatospora</taxon>
    </lineage>
</organism>
<evidence type="ECO:0000256" key="3">
    <source>
        <dbReference type="SAM" id="MobiDB-lite"/>
    </source>
</evidence>
<keyword evidence="2 6" id="KW-0418">Kinase</keyword>
<protein>
    <submittedName>
        <fullName evidence="6">Kinase</fullName>
    </submittedName>
</protein>
<dbReference type="SUPFAM" id="SSF54211">
    <property type="entry name" value="Ribosomal protein S5 domain 2-like"/>
    <property type="match status" value="1"/>
</dbReference>
<sequence length="317" mass="34326">MTSAVSVQRPVANGSSFGTFGELLQGRLQPGNRDFLVTLPIARWSTARFQWQPDQELRVEPPGKRKSLELADRMLRQYGCPGGGTLTLSGDLPEGKGLASSSADLVATARAVAGVLGVGMPAATIERLIRPIEPTDGVMYNGTTAFYHREVRLCARLGPIPPMTIVGVDEGGEIDTVAFNRKEKSFTRKETSEYRRLLHSLSEAVRHGDVRTIGRVATRSSEMNQRLQHKRLLPDLLDTCRKAGALGVVVAHSGTKLGILISAADPDHDERLARVVDECHDIAGEITVDHTLNFAPRGERSTQSAPTPPVGSSHAIR</sequence>
<keyword evidence="1" id="KW-0808">Transferase</keyword>
<evidence type="ECO:0000256" key="1">
    <source>
        <dbReference type="ARBA" id="ARBA00022679"/>
    </source>
</evidence>
<evidence type="ECO:0000313" key="6">
    <source>
        <dbReference type="EMBL" id="MFC5666303.1"/>
    </source>
</evidence>
<feature type="domain" description="GHMP kinase C-terminal" evidence="5">
    <location>
        <begin position="203"/>
        <end position="276"/>
    </location>
</feature>
<dbReference type="InterPro" id="IPR006204">
    <property type="entry name" value="GHMP_kinase_N_dom"/>
</dbReference>
<dbReference type="Pfam" id="PF00288">
    <property type="entry name" value="GHMP_kinases_N"/>
    <property type="match status" value="1"/>
</dbReference>
<evidence type="ECO:0000259" key="4">
    <source>
        <dbReference type="Pfam" id="PF00288"/>
    </source>
</evidence>
<gene>
    <name evidence="6" type="ORF">ACFP3U_25430</name>
</gene>
<feature type="region of interest" description="Disordered" evidence="3">
    <location>
        <begin position="294"/>
        <end position="317"/>
    </location>
</feature>
<evidence type="ECO:0000259" key="5">
    <source>
        <dbReference type="Pfam" id="PF08544"/>
    </source>
</evidence>
<accession>A0ABW0X995</accession>
<dbReference type="Pfam" id="PF08544">
    <property type="entry name" value="GHMP_kinases_C"/>
    <property type="match status" value="1"/>
</dbReference>
<evidence type="ECO:0000256" key="2">
    <source>
        <dbReference type="ARBA" id="ARBA00022777"/>
    </source>
</evidence>
<proteinExistence type="predicted"/>
<dbReference type="InterPro" id="IPR012363">
    <property type="entry name" value="PduX"/>
</dbReference>
<dbReference type="RefSeq" id="WP_380227976.1">
    <property type="nucleotide sequence ID" value="NZ_JBHSOF010000038.1"/>
</dbReference>
<reference evidence="7" key="1">
    <citation type="journal article" date="2019" name="Int. J. Syst. Evol. Microbiol.">
        <title>The Global Catalogue of Microorganisms (GCM) 10K type strain sequencing project: providing services to taxonomists for standard genome sequencing and annotation.</title>
        <authorList>
            <consortium name="The Broad Institute Genomics Platform"/>
            <consortium name="The Broad Institute Genome Sequencing Center for Infectious Disease"/>
            <person name="Wu L."/>
            <person name="Ma J."/>
        </authorList>
    </citation>
    <scope>NUCLEOTIDE SEQUENCE [LARGE SCALE GENOMIC DNA]</scope>
    <source>
        <strain evidence="7">CGMCC 4.1437</strain>
    </source>
</reference>
<dbReference type="PIRSF" id="PIRSF033887">
    <property type="entry name" value="PduX"/>
    <property type="match status" value="1"/>
</dbReference>
<dbReference type="InterPro" id="IPR014721">
    <property type="entry name" value="Ribsml_uS5_D2-typ_fold_subgr"/>
</dbReference>
<evidence type="ECO:0000313" key="7">
    <source>
        <dbReference type="Proteomes" id="UP001595975"/>
    </source>
</evidence>
<name>A0ABW0X995_9ACTN</name>
<feature type="domain" description="GHMP kinase N-terminal" evidence="4">
    <location>
        <begin position="70"/>
        <end position="133"/>
    </location>
</feature>
<keyword evidence="7" id="KW-1185">Reference proteome</keyword>
<dbReference type="InterPro" id="IPR020568">
    <property type="entry name" value="Ribosomal_Su5_D2-typ_SF"/>
</dbReference>
<dbReference type="EMBL" id="JBHSOF010000038">
    <property type="protein sequence ID" value="MFC5666303.1"/>
    <property type="molecule type" value="Genomic_DNA"/>
</dbReference>
<dbReference type="Gene3D" id="3.30.230.10">
    <property type="match status" value="1"/>
</dbReference>